<dbReference type="SUPFAM" id="SSF88659">
    <property type="entry name" value="Sigma3 and sigma4 domains of RNA polymerase sigma factors"/>
    <property type="match status" value="1"/>
</dbReference>
<dbReference type="InterPro" id="IPR014284">
    <property type="entry name" value="RNA_pol_sigma-70_dom"/>
</dbReference>
<dbReference type="PANTHER" id="PTHR43133:SF50">
    <property type="entry name" value="ECF RNA POLYMERASE SIGMA FACTOR SIGM"/>
    <property type="match status" value="1"/>
</dbReference>
<evidence type="ECO:0000313" key="8">
    <source>
        <dbReference type="EMBL" id="TKI64885.1"/>
    </source>
</evidence>
<dbReference type="NCBIfam" id="TIGR02937">
    <property type="entry name" value="sigma70-ECF"/>
    <property type="match status" value="1"/>
</dbReference>
<evidence type="ECO:0000256" key="5">
    <source>
        <dbReference type="ARBA" id="ARBA00023163"/>
    </source>
</evidence>
<dbReference type="InterPro" id="IPR036388">
    <property type="entry name" value="WH-like_DNA-bd_sf"/>
</dbReference>
<dbReference type="Gene3D" id="1.10.10.10">
    <property type="entry name" value="Winged helix-like DNA-binding domain superfamily/Winged helix DNA-binding domain"/>
    <property type="match status" value="1"/>
</dbReference>
<name>A0A4U2YV91_9ACTN</name>
<keyword evidence="2" id="KW-0805">Transcription regulation</keyword>
<evidence type="ECO:0000256" key="3">
    <source>
        <dbReference type="ARBA" id="ARBA00023082"/>
    </source>
</evidence>
<gene>
    <name evidence="8" type="ORF">FC770_03055</name>
</gene>
<sequence length="144" mass="16169">MLRTAVLLCGDRDQAEDLLQSTYASVFARWRLVSRAENPVAYARTMMTRLYLAERRRKRVVELPITVDAPGRGEGSDLRLSLLQALDSLAPQDRAVVVLRYWEDLSVTQTAAQLGLSESACRTRSSRALARLRALYPTLADTED</sequence>
<dbReference type="PANTHER" id="PTHR43133">
    <property type="entry name" value="RNA POLYMERASE ECF-TYPE SIGMA FACTO"/>
    <property type="match status" value="1"/>
</dbReference>
<organism evidence="8 9">
    <name type="scientific">Nocardioides jishulii</name>
    <dbReference type="NCBI Taxonomy" id="2575440"/>
    <lineage>
        <taxon>Bacteria</taxon>
        <taxon>Bacillati</taxon>
        <taxon>Actinomycetota</taxon>
        <taxon>Actinomycetes</taxon>
        <taxon>Propionibacteriales</taxon>
        <taxon>Nocardioidaceae</taxon>
        <taxon>Nocardioides</taxon>
    </lineage>
</organism>
<dbReference type="GO" id="GO:0003677">
    <property type="term" value="F:DNA binding"/>
    <property type="evidence" value="ECO:0007669"/>
    <property type="project" value="UniProtKB-KW"/>
</dbReference>
<feature type="domain" description="RNA polymerase sigma-70 region 2" evidence="6">
    <location>
        <begin position="3"/>
        <end position="59"/>
    </location>
</feature>
<feature type="domain" description="RNA polymerase sigma factor 70 region 4 type 2" evidence="7">
    <location>
        <begin position="80"/>
        <end position="132"/>
    </location>
</feature>
<dbReference type="Proteomes" id="UP000307808">
    <property type="component" value="Unassembled WGS sequence"/>
</dbReference>
<evidence type="ECO:0000256" key="1">
    <source>
        <dbReference type="ARBA" id="ARBA00010641"/>
    </source>
</evidence>
<dbReference type="InterPro" id="IPR013325">
    <property type="entry name" value="RNA_pol_sigma_r2"/>
</dbReference>
<dbReference type="SUPFAM" id="SSF88946">
    <property type="entry name" value="Sigma2 domain of RNA polymerase sigma factors"/>
    <property type="match status" value="1"/>
</dbReference>
<evidence type="ECO:0000259" key="7">
    <source>
        <dbReference type="Pfam" id="PF08281"/>
    </source>
</evidence>
<dbReference type="Pfam" id="PF04542">
    <property type="entry name" value="Sigma70_r2"/>
    <property type="match status" value="1"/>
</dbReference>
<keyword evidence="9" id="KW-1185">Reference proteome</keyword>
<evidence type="ECO:0000256" key="4">
    <source>
        <dbReference type="ARBA" id="ARBA00023125"/>
    </source>
</evidence>
<evidence type="ECO:0000256" key="2">
    <source>
        <dbReference type="ARBA" id="ARBA00023015"/>
    </source>
</evidence>
<keyword evidence="3" id="KW-0731">Sigma factor</keyword>
<proteinExistence type="inferred from homology"/>
<protein>
    <submittedName>
        <fullName evidence="8">SigE family RNA polymerase sigma factor</fullName>
    </submittedName>
</protein>
<dbReference type="OrthoDB" id="3785047at2"/>
<comment type="similarity">
    <text evidence="1">Belongs to the sigma-70 factor family. ECF subfamily.</text>
</comment>
<comment type="caution">
    <text evidence="8">The sequence shown here is derived from an EMBL/GenBank/DDBJ whole genome shotgun (WGS) entry which is preliminary data.</text>
</comment>
<dbReference type="GO" id="GO:0006352">
    <property type="term" value="P:DNA-templated transcription initiation"/>
    <property type="evidence" value="ECO:0007669"/>
    <property type="project" value="InterPro"/>
</dbReference>
<dbReference type="InterPro" id="IPR007627">
    <property type="entry name" value="RNA_pol_sigma70_r2"/>
</dbReference>
<dbReference type="InterPro" id="IPR013324">
    <property type="entry name" value="RNA_pol_sigma_r3/r4-like"/>
</dbReference>
<evidence type="ECO:0000259" key="6">
    <source>
        <dbReference type="Pfam" id="PF04542"/>
    </source>
</evidence>
<dbReference type="Gene3D" id="1.10.1740.10">
    <property type="match status" value="1"/>
</dbReference>
<dbReference type="EMBL" id="SZPY01000001">
    <property type="protein sequence ID" value="TKI64885.1"/>
    <property type="molecule type" value="Genomic_DNA"/>
</dbReference>
<evidence type="ECO:0000313" key="9">
    <source>
        <dbReference type="Proteomes" id="UP000307808"/>
    </source>
</evidence>
<keyword evidence="5" id="KW-0804">Transcription</keyword>
<keyword evidence="4" id="KW-0238">DNA-binding</keyword>
<dbReference type="Pfam" id="PF08281">
    <property type="entry name" value="Sigma70_r4_2"/>
    <property type="match status" value="1"/>
</dbReference>
<dbReference type="GO" id="GO:0016987">
    <property type="term" value="F:sigma factor activity"/>
    <property type="evidence" value="ECO:0007669"/>
    <property type="project" value="UniProtKB-KW"/>
</dbReference>
<reference evidence="8 9" key="1">
    <citation type="submission" date="2019-04" db="EMBL/GenBank/DDBJ databases">
        <authorList>
            <person name="Dong K."/>
        </authorList>
    </citation>
    <scope>NUCLEOTIDE SEQUENCE [LARGE SCALE GENOMIC DNA]</scope>
    <source>
        <strain evidence="9">dk3543</strain>
    </source>
</reference>
<accession>A0A4U2YV91</accession>
<dbReference type="AlphaFoldDB" id="A0A4U2YV91"/>
<dbReference type="InterPro" id="IPR013249">
    <property type="entry name" value="RNA_pol_sigma70_r4_t2"/>
</dbReference>
<dbReference type="InterPro" id="IPR039425">
    <property type="entry name" value="RNA_pol_sigma-70-like"/>
</dbReference>
<dbReference type="CDD" id="cd06171">
    <property type="entry name" value="Sigma70_r4"/>
    <property type="match status" value="1"/>
</dbReference>